<dbReference type="PROSITE" id="PS50943">
    <property type="entry name" value="HTH_CROC1"/>
    <property type="match status" value="1"/>
</dbReference>
<comment type="caution">
    <text evidence="2">The sequence shown here is derived from an EMBL/GenBank/DDBJ whole genome shotgun (WGS) entry which is preliminary data.</text>
</comment>
<dbReference type="CDD" id="cd00093">
    <property type="entry name" value="HTH_XRE"/>
    <property type="match status" value="1"/>
</dbReference>
<dbReference type="SMART" id="SM00530">
    <property type="entry name" value="HTH_XRE"/>
    <property type="match status" value="1"/>
</dbReference>
<dbReference type="InterPro" id="IPR001387">
    <property type="entry name" value="Cro/C1-type_HTH"/>
</dbReference>
<organism evidence="2 3">
    <name type="scientific">Kitasatospora cystarginea</name>
    <dbReference type="NCBI Taxonomy" id="58350"/>
    <lineage>
        <taxon>Bacteria</taxon>
        <taxon>Bacillati</taxon>
        <taxon>Actinomycetota</taxon>
        <taxon>Actinomycetes</taxon>
        <taxon>Kitasatosporales</taxon>
        <taxon>Streptomycetaceae</taxon>
        <taxon>Kitasatospora</taxon>
    </lineage>
</organism>
<reference evidence="2 3" key="1">
    <citation type="journal article" date="2019" name="Int. J. Syst. Evol. Microbiol.">
        <title>The Global Catalogue of Microorganisms (GCM) 10K type strain sequencing project: providing services to taxonomists for standard genome sequencing and annotation.</title>
        <authorList>
            <consortium name="The Broad Institute Genomics Platform"/>
            <consortium name="The Broad Institute Genome Sequencing Center for Infectious Disease"/>
            <person name="Wu L."/>
            <person name="Ma J."/>
        </authorList>
    </citation>
    <scope>NUCLEOTIDE SEQUENCE [LARGE SCALE GENOMIC DNA]</scope>
    <source>
        <strain evidence="2 3">JCM 7356</strain>
    </source>
</reference>
<evidence type="ECO:0000313" key="2">
    <source>
        <dbReference type="EMBL" id="GAA2250231.1"/>
    </source>
</evidence>
<dbReference type="EMBL" id="BAAATR010000015">
    <property type="protein sequence ID" value="GAA2250231.1"/>
    <property type="molecule type" value="Genomic_DNA"/>
</dbReference>
<dbReference type="Pfam" id="PF01381">
    <property type="entry name" value="HTH_3"/>
    <property type="match status" value="1"/>
</dbReference>
<sequence>MAEEERSEYLTPLQRFGVEVREIRRGRKITQKGLGLASGYSEAYVSKVEKGVMMPSEAFAQKCDTVFQTSGLFTRLRELVQNGDNPSWFIPYLQLERKASRILDFSATCIMGIFQTEDYARAIFRAGHPRHSLEAVQAKVMARIARREILERQNPPMLWVVLHEACLRTVVGGRSVMAAQLMHLMKSAESPCVDFQVIPFSAGAVAAHMLPFTLLTFDNAPTVLYVEDPQGGKLYQSSETMGSFSENYDRLRSHALAPDDSLEFIEKLSKDYLQ</sequence>
<accession>A0ABN3E7Q4</accession>
<protein>
    <submittedName>
        <fullName evidence="2">Helix-turn-helix transcriptional regulator</fullName>
    </submittedName>
</protein>
<dbReference type="Proteomes" id="UP001500305">
    <property type="component" value="Unassembled WGS sequence"/>
</dbReference>
<evidence type="ECO:0000259" key="1">
    <source>
        <dbReference type="PROSITE" id="PS50943"/>
    </source>
</evidence>
<dbReference type="InterPro" id="IPR043917">
    <property type="entry name" value="DUF5753"/>
</dbReference>
<dbReference type="SUPFAM" id="SSF47413">
    <property type="entry name" value="lambda repressor-like DNA-binding domains"/>
    <property type="match status" value="1"/>
</dbReference>
<dbReference type="Gene3D" id="1.10.260.40">
    <property type="entry name" value="lambda repressor-like DNA-binding domains"/>
    <property type="match status" value="1"/>
</dbReference>
<dbReference type="InterPro" id="IPR010982">
    <property type="entry name" value="Lambda_DNA-bd_dom_sf"/>
</dbReference>
<proteinExistence type="predicted"/>
<keyword evidence="3" id="KW-1185">Reference proteome</keyword>
<gene>
    <name evidence="2" type="ORF">GCM10010430_36250</name>
</gene>
<feature type="domain" description="HTH cro/C1-type" evidence="1">
    <location>
        <begin position="20"/>
        <end position="73"/>
    </location>
</feature>
<dbReference type="Pfam" id="PF19054">
    <property type="entry name" value="DUF5753"/>
    <property type="match status" value="1"/>
</dbReference>
<name>A0ABN3E7Q4_9ACTN</name>
<dbReference type="RefSeq" id="WP_344637453.1">
    <property type="nucleotide sequence ID" value="NZ_BAAATR010000015.1"/>
</dbReference>
<evidence type="ECO:0000313" key="3">
    <source>
        <dbReference type="Proteomes" id="UP001500305"/>
    </source>
</evidence>